<dbReference type="Proteomes" id="UP000240009">
    <property type="component" value="Unassembled WGS sequence"/>
</dbReference>
<dbReference type="EMBL" id="PUIA01000085">
    <property type="protein sequence ID" value="PQO25231.1"/>
    <property type="molecule type" value="Genomic_DNA"/>
</dbReference>
<accession>A0A2S8EZD0</accession>
<feature type="transmembrane region" description="Helical" evidence="1">
    <location>
        <begin position="371"/>
        <end position="394"/>
    </location>
</feature>
<dbReference type="AlphaFoldDB" id="A0A2S8EZD0"/>
<evidence type="ECO:0000313" key="2">
    <source>
        <dbReference type="EMBL" id="PQO25231.1"/>
    </source>
</evidence>
<feature type="transmembrane region" description="Helical" evidence="1">
    <location>
        <begin position="307"/>
        <end position="326"/>
    </location>
</feature>
<feature type="transmembrane region" description="Helical" evidence="1">
    <location>
        <begin position="53"/>
        <end position="76"/>
    </location>
</feature>
<feature type="transmembrane region" description="Helical" evidence="1">
    <location>
        <begin position="194"/>
        <end position="215"/>
    </location>
</feature>
<feature type="transmembrane region" description="Helical" evidence="1">
    <location>
        <begin position="221"/>
        <end position="249"/>
    </location>
</feature>
<feature type="transmembrane region" description="Helical" evidence="1">
    <location>
        <begin position="152"/>
        <end position="173"/>
    </location>
</feature>
<name>A0A2S8EZD0_9BACT</name>
<dbReference type="PANTHER" id="PTHR43044:SF1">
    <property type="entry name" value="QUINOL:CYTOCHROME C OXIDOREDUCTASE QUINONE-BINDING SUBUNIT 2"/>
    <property type="match status" value="1"/>
</dbReference>
<dbReference type="PANTHER" id="PTHR43044">
    <property type="match status" value="1"/>
</dbReference>
<keyword evidence="1" id="KW-0812">Transmembrane</keyword>
<dbReference type="OrthoDB" id="140980at2"/>
<reference evidence="2 3" key="1">
    <citation type="submission" date="2018-02" db="EMBL/GenBank/DDBJ databases">
        <title>Comparative genomes isolates from brazilian mangrove.</title>
        <authorList>
            <person name="Araujo J.E."/>
            <person name="Taketani R.G."/>
            <person name="Silva M.C.P."/>
            <person name="Loureco M.V."/>
            <person name="Andreote F.D."/>
        </authorList>
    </citation>
    <scope>NUCLEOTIDE SEQUENCE [LARGE SCALE GENOMIC DNA]</scope>
    <source>
        <strain evidence="2 3">HEX-2 MGV</strain>
    </source>
</reference>
<protein>
    <submittedName>
        <fullName evidence="2">Quinol:cytochrome C oxidoreductase</fullName>
    </submittedName>
</protein>
<proteinExistence type="predicted"/>
<sequence length="417" mass="47636">MGGHHKPTITVTDDESIRLNPAWQSVRLVAMAVGVLALLLAMAIGMTQESSSYFFHSYLTSFVYFLSISLGALFFVPIHHLTRAGWSVVIRRVAELLSQNLIPMAILFLVILFPVLFGSHSLFEWNDPAKWDVNSAHYDQLIAHKSPYLNPIFFTIRAIVYFGTWICIARYFFLNSLAQDGNGDKQITLKLQKWSSLAVVLFALTVTFASFDWLMSLDPHWFSTIFGVYFFAGSALSFFAFMTVVIFLLQRDGKMANIVTQEHYHDLGKYTFGFTLFWGYIAFSQFLLIWYANIPEETGWYLRRQEHGWATVAIMLIFGHFFLPFFGVMSRHIRRNKYILTGWAVFILVMHYVDLYYIVMPQVSHGTGVPSFGLIDVCCIVGIGGLYISSLIWFATDKPLVPVKDPRLSESLALQNH</sequence>
<keyword evidence="1" id="KW-1133">Transmembrane helix</keyword>
<evidence type="ECO:0000256" key="1">
    <source>
        <dbReference type="SAM" id="Phobius"/>
    </source>
</evidence>
<gene>
    <name evidence="2" type="ORF">C5Y96_25330</name>
</gene>
<feature type="transmembrane region" description="Helical" evidence="1">
    <location>
        <begin position="28"/>
        <end position="47"/>
    </location>
</feature>
<comment type="caution">
    <text evidence="2">The sequence shown here is derived from an EMBL/GenBank/DDBJ whole genome shotgun (WGS) entry which is preliminary data.</text>
</comment>
<feature type="transmembrane region" description="Helical" evidence="1">
    <location>
        <begin position="97"/>
        <end position="117"/>
    </location>
</feature>
<organism evidence="2 3">
    <name type="scientific">Blastopirellula marina</name>
    <dbReference type="NCBI Taxonomy" id="124"/>
    <lineage>
        <taxon>Bacteria</taxon>
        <taxon>Pseudomonadati</taxon>
        <taxon>Planctomycetota</taxon>
        <taxon>Planctomycetia</taxon>
        <taxon>Pirellulales</taxon>
        <taxon>Pirellulaceae</taxon>
        <taxon>Blastopirellula</taxon>
    </lineage>
</organism>
<keyword evidence="1" id="KW-0472">Membrane</keyword>
<feature type="transmembrane region" description="Helical" evidence="1">
    <location>
        <begin position="270"/>
        <end position="292"/>
    </location>
</feature>
<evidence type="ECO:0000313" key="3">
    <source>
        <dbReference type="Proteomes" id="UP000240009"/>
    </source>
</evidence>
<feature type="transmembrane region" description="Helical" evidence="1">
    <location>
        <begin position="338"/>
        <end position="359"/>
    </location>
</feature>